<protein>
    <submittedName>
        <fullName evidence="9">Putative transporter</fullName>
    </submittedName>
</protein>
<feature type="transmembrane region" description="Helical" evidence="7">
    <location>
        <begin position="249"/>
        <end position="269"/>
    </location>
</feature>
<dbReference type="InterPro" id="IPR036259">
    <property type="entry name" value="MFS_trans_sf"/>
</dbReference>
<evidence type="ECO:0000259" key="8">
    <source>
        <dbReference type="Pfam" id="PF12832"/>
    </source>
</evidence>
<dbReference type="PANTHER" id="PTHR16172:SF30">
    <property type="entry name" value="SUGAR BABY, ISOFORM C"/>
    <property type="match status" value="1"/>
</dbReference>
<dbReference type="OrthoDB" id="515887at2759"/>
<organism evidence="9">
    <name type="scientific">Rhipicephalus microplus</name>
    <name type="common">Cattle tick</name>
    <name type="synonym">Boophilus microplus</name>
    <dbReference type="NCBI Taxonomy" id="6941"/>
    <lineage>
        <taxon>Eukaryota</taxon>
        <taxon>Metazoa</taxon>
        <taxon>Ecdysozoa</taxon>
        <taxon>Arthropoda</taxon>
        <taxon>Chelicerata</taxon>
        <taxon>Arachnida</taxon>
        <taxon>Acari</taxon>
        <taxon>Parasitiformes</taxon>
        <taxon>Ixodida</taxon>
        <taxon>Ixodoidea</taxon>
        <taxon>Ixodidae</taxon>
        <taxon>Rhipicephalinae</taxon>
        <taxon>Rhipicephalus</taxon>
        <taxon>Boophilus</taxon>
    </lineage>
</organism>
<feature type="transmembrane region" description="Helical" evidence="7">
    <location>
        <begin position="28"/>
        <end position="47"/>
    </location>
</feature>
<reference evidence="9" key="1">
    <citation type="submission" date="2019-09" db="EMBL/GenBank/DDBJ databases">
        <title>Organ-specific transcriptomic study of the physiology of the cattle tick, Rhipicephalus microplus.</title>
        <authorList>
            <person name="Tirloni L."/>
            <person name="Braz G."/>
            <person name="Gandara A.C.P."/>
            <person name="Sabadin G.A."/>
            <person name="da Silva R.M."/>
            <person name="Guizzo M.G."/>
            <person name="Machado J.A."/>
            <person name="Costa E.P."/>
            <person name="Gomes H.F."/>
            <person name="Moraes J."/>
            <person name="Mota M.B.S."/>
            <person name="Mesquita R.D."/>
            <person name="Alvarenga P.H."/>
            <person name="Alves F."/>
            <person name="Seixas A."/>
            <person name="da Fonseca R.N."/>
            <person name="Fogaca A."/>
            <person name="Logullo C."/>
            <person name="Tanaka A."/>
            <person name="Daffre S."/>
            <person name="Termignoni C."/>
            <person name="Vaz I.S.Jr."/>
            <person name="Oliveira P.L."/>
            <person name="Ribeiro J.M."/>
        </authorList>
    </citation>
    <scope>NUCLEOTIDE SEQUENCE</scope>
    <source>
        <strain evidence="9">Porto Alegre</strain>
    </source>
</reference>
<feature type="transmembrane region" description="Helical" evidence="7">
    <location>
        <begin position="429"/>
        <end position="447"/>
    </location>
</feature>
<comment type="subcellular location">
    <subcellularLocation>
        <location evidence="1">Membrane</location>
        <topology evidence="1">Multi-pass membrane protein</topology>
    </subcellularLocation>
</comment>
<feature type="transmembrane region" description="Helical" evidence="7">
    <location>
        <begin position="397"/>
        <end position="422"/>
    </location>
</feature>
<comment type="similarity">
    <text evidence="2">Belongs to the major facilitator superfamily. MFSD6 family.</text>
</comment>
<name>A0A6M2CYT8_RHIMP</name>
<keyword evidence="5 7" id="KW-0472">Membrane</keyword>
<dbReference type="GO" id="GO:0016020">
    <property type="term" value="C:membrane"/>
    <property type="evidence" value="ECO:0007669"/>
    <property type="project" value="UniProtKB-SubCell"/>
</dbReference>
<keyword evidence="3 7" id="KW-0812">Transmembrane</keyword>
<feature type="transmembrane region" description="Helical" evidence="7">
    <location>
        <begin position="488"/>
        <end position="515"/>
    </location>
</feature>
<feature type="domain" description="Major facilitator superfamily associated" evidence="8">
    <location>
        <begin position="27"/>
        <end position="521"/>
    </location>
</feature>
<evidence type="ECO:0000256" key="7">
    <source>
        <dbReference type="SAM" id="Phobius"/>
    </source>
</evidence>
<dbReference type="PANTHER" id="PTHR16172">
    <property type="entry name" value="MAJOR FACILITATOR SUPERFAMILY DOMAIN-CONTAINING PROTEIN 6-LIKE"/>
    <property type="match status" value="1"/>
</dbReference>
<feature type="transmembrane region" description="Helical" evidence="7">
    <location>
        <begin position="53"/>
        <end position="76"/>
    </location>
</feature>
<dbReference type="SUPFAM" id="SSF103473">
    <property type="entry name" value="MFS general substrate transporter"/>
    <property type="match status" value="1"/>
</dbReference>
<feature type="transmembrane region" description="Helical" evidence="7">
    <location>
        <begin position="521"/>
        <end position="542"/>
    </location>
</feature>
<dbReference type="VEuPathDB" id="VectorBase:LOC119174646"/>
<evidence type="ECO:0000256" key="3">
    <source>
        <dbReference type="ARBA" id="ARBA00022692"/>
    </source>
</evidence>
<sequence length="584" mass="63843">MGIESEEPKSTAPSEFQRLNGGLLLAKANFFFLYGASAIILPALSVYGNELGLNAASVGVVLTVVPFVVFLVRPLIAGVSDRLQKIMPVLVCVIVFEAISLLFISSVPPLRTTGEQDAGLSLQLNLTASNATGSLMGIDNKFCVAEHLKNSSVHCFLECPCQRGIHADGDNVSDSCRLQHSVGLQPVSAELPSEFYLLDNESEPLPSVSFNLDEAIVTCTANCSVDLLPCLEKSADTAAASEDMHSLQFWLFLLLTCLIRIAISSTFSLSDTACFQQLGDKPQDYGLQRLWGTVGWGITAPLSGLLIDYVNAQLGYKSFVPGFYMAVGLMAIQCVIGCSWRLGPSTHNKSILRNVGGLLRKPRHLCFLLDIFVVGSCSSIHWYYIYWYLQDLQASKLLMGLTLATQSFLGDLPFMFLSGWLISKLQHINVVRLAFLGFFVKFLGYSFMHNPWWAIAIELLQGPTYGSFYVAMTSYARSISVPGTEATFLSIIQGVFDCLGIAAGSCLGGLGLSYFGARKTYFIASFVPLVWLVLTILISQLITHCSSGEQDKVVVEEPMESVQPFMSAKSNRRDHSDQQPVEQL</sequence>
<accession>A0A6M2CYT8</accession>
<evidence type="ECO:0000256" key="6">
    <source>
        <dbReference type="SAM" id="MobiDB-lite"/>
    </source>
</evidence>
<dbReference type="EMBL" id="GHWJ01006242">
    <property type="protein sequence ID" value="NOV38979.1"/>
    <property type="molecule type" value="Transcribed_RNA"/>
</dbReference>
<feature type="region of interest" description="Disordered" evidence="6">
    <location>
        <begin position="563"/>
        <end position="584"/>
    </location>
</feature>
<keyword evidence="4 7" id="KW-1133">Transmembrane helix</keyword>
<feature type="transmembrane region" description="Helical" evidence="7">
    <location>
        <begin position="364"/>
        <end position="385"/>
    </location>
</feature>
<dbReference type="Gene3D" id="1.20.1250.20">
    <property type="entry name" value="MFS general substrate transporter like domains"/>
    <property type="match status" value="3"/>
</dbReference>
<dbReference type="Pfam" id="PF12832">
    <property type="entry name" value="MFS_1_like"/>
    <property type="match status" value="1"/>
</dbReference>
<feature type="transmembrane region" description="Helical" evidence="7">
    <location>
        <begin position="290"/>
        <end position="310"/>
    </location>
</feature>
<proteinExistence type="inferred from homology"/>
<evidence type="ECO:0000256" key="1">
    <source>
        <dbReference type="ARBA" id="ARBA00004141"/>
    </source>
</evidence>
<dbReference type="VEuPathDB" id="VectorBase:LOC119171712"/>
<feature type="transmembrane region" description="Helical" evidence="7">
    <location>
        <begin position="322"/>
        <end position="343"/>
    </location>
</feature>
<feature type="transmembrane region" description="Helical" evidence="7">
    <location>
        <begin position="88"/>
        <end position="107"/>
    </location>
</feature>
<evidence type="ECO:0000313" key="9">
    <source>
        <dbReference type="EMBL" id="NOV38979.1"/>
    </source>
</evidence>
<dbReference type="InterPro" id="IPR051717">
    <property type="entry name" value="MFS_MFSD6"/>
</dbReference>
<evidence type="ECO:0000256" key="5">
    <source>
        <dbReference type="ARBA" id="ARBA00023136"/>
    </source>
</evidence>
<dbReference type="AlphaFoldDB" id="A0A6M2CYT8"/>
<dbReference type="InterPro" id="IPR024989">
    <property type="entry name" value="MFS_assoc_dom"/>
</dbReference>
<evidence type="ECO:0000256" key="2">
    <source>
        <dbReference type="ARBA" id="ARBA00005241"/>
    </source>
</evidence>
<evidence type="ECO:0000256" key="4">
    <source>
        <dbReference type="ARBA" id="ARBA00022989"/>
    </source>
</evidence>